<dbReference type="InterPro" id="IPR013098">
    <property type="entry name" value="Ig_I-set"/>
</dbReference>
<name>A0ABM1AED0_APLCA</name>
<keyword evidence="2" id="KW-1015">Disulfide bond</keyword>
<dbReference type="InterPro" id="IPR050958">
    <property type="entry name" value="Cell_Adh-Cytoskel_Orgn"/>
</dbReference>
<gene>
    <name evidence="5" type="primary">LOC101862768</name>
</gene>
<dbReference type="PROSITE" id="PS50835">
    <property type="entry name" value="IG_LIKE"/>
    <property type="match status" value="1"/>
</dbReference>
<keyword evidence="1" id="KW-0732">Signal</keyword>
<dbReference type="GeneID" id="101862768"/>
<dbReference type="Gene3D" id="2.60.40.10">
    <property type="entry name" value="Immunoglobulins"/>
    <property type="match status" value="2"/>
</dbReference>
<evidence type="ECO:0000313" key="4">
    <source>
        <dbReference type="Proteomes" id="UP000694888"/>
    </source>
</evidence>
<keyword evidence="4" id="KW-1185">Reference proteome</keyword>
<proteinExistence type="predicted"/>
<dbReference type="RefSeq" id="XP_012946069.1">
    <property type="nucleotide sequence ID" value="XM_013090615.1"/>
</dbReference>
<dbReference type="Proteomes" id="UP000694888">
    <property type="component" value="Unplaced"/>
</dbReference>
<dbReference type="SMART" id="SM00409">
    <property type="entry name" value="IG"/>
    <property type="match status" value="1"/>
</dbReference>
<organism evidence="4 5">
    <name type="scientific">Aplysia californica</name>
    <name type="common">California sea hare</name>
    <dbReference type="NCBI Taxonomy" id="6500"/>
    <lineage>
        <taxon>Eukaryota</taxon>
        <taxon>Metazoa</taxon>
        <taxon>Spiralia</taxon>
        <taxon>Lophotrochozoa</taxon>
        <taxon>Mollusca</taxon>
        <taxon>Gastropoda</taxon>
        <taxon>Heterobranchia</taxon>
        <taxon>Euthyneura</taxon>
        <taxon>Tectipleura</taxon>
        <taxon>Aplysiida</taxon>
        <taxon>Aplysioidea</taxon>
        <taxon>Aplysiidae</taxon>
        <taxon>Aplysia</taxon>
    </lineage>
</organism>
<evidence type="ECO:0000256" key="1">
    <source>
        <dbReference type="ARBA" id="ARBA00022729"/>
    </source>
</evidence>
<dbReference type="SUPFAM" id="SSF48726">
    <property type="entry name" value="Immunoglobulin"/>
    <property type="match status" value="1"/>
</dbReference>
<reference evidence="5" key="1">
    <citation type="submission" date="2025-08" db="UniProtKB">
        <authorList>
            <consortium name="RefSeq"/>
        </authorList>
    </citation>
    <scope>IDENTIFICATION</scope>
</reference>
<dbReference type="Pfam" id="PF07679">
    <property type="entry name" value="I-set"/>
    <property type="match status" value="1"/>
</dbReference>
<accession>A0ABM1AED0</accession>
<dbReference type="InterPro" id="IPR013783">
    <property type="entry name" value="Ig-like_fold"/>
</dbReference>
<dbReference type="PANTHER" id="PTHR45080:SF8">
    <property type="entry name" value="IG-LIKE DOMAIN-CONTAINING PROTEIN"/>
    <property type="match status" value="1"/>
</dbReference>
<feature type="domain" description="Ig-like" evidence="3">
    <location>
        <begin position="52"/>
        <end position="147"/>
    </location>
</feature>
<evidence type="ECO:0000256" key="2">
    <source>
        <dbReference type="ARBA" id="ARBA00023157"/>
    </source>
</evidence>
<feature type="non-terminal residue" evidence="5">
    <location>
        <position position="178"/>
    </location>
</feature>
<sequence>MFNNRHMENQRRKTLVVPAVDPRTHEGTYTCTAQDSFTQTSSSFFLPIKYAPVIDRLPVQTAAVGGDAKVACWFNGYPDSPAERWMKDGQSIPVDRTRFNPARDARYHTGITSYRLKIYNVQQTDYGHYSLNVSNSYGSTTCHAMLKDPAEIIDLKPAPKQADPEKCCAESGVSQLCQ</sequence>
<dbReference type="InterPro" id="IPR007110">
    <property type="entry name" value="Ig-like_dom"/>
</dbReference>
<dbReference type="InterPro" id="IPR003599">
    <property type="entry name" value="Ig_sub"/>
</dbReference>
<evidence type="ECO:0000313" key="5">
    <source>
        <dbReference type="RefSeq" id="XP_012946069.1"/>
    </source>
</evidence>
<dbReference type="PANTHER" id="PTHR45080">
    <property type="entry name" value="CONTACTIN 5"/>
    <property type="match status" value="1"/>
</dbReference>
<dbReference type="InterPro" id="IPR036179">
    <property type="entry name" value="Ig-like_dom_sf"/>
</dbReference>
<evidence type="ECO:0000259" key="3">
    <source>
        <dbReference type="PROSITE" id="PS50835"/>
    </source>
</evidence>
<protein>
    <submittedName>
        <fullName evidence="5">Myotilin</fullName>
    </submittedName>
</protein>